<comment type="subcellular location">
    <subcellularLocation>
        <location evidence="1">Cell membrane</location>
        <topology evidence="1">Multi-pass membrane protein</topology>
    </subcellularLocation>
</comment>
<dbReference type="PANTHER" id="PTHR42718">
    <property type="entry name" value="MAJOR FACILITATOR SUPERFAMILY MULTIDRUG TRANSPORTER MFSC"/>
    <property type="match status" value="1"/>
</dbReference>
<evidence type="ECO:0000259" key="8">
    <source>
        <dbReference type="PROSITE" id="PS50850"/>
    </source>
</evidence>
<dbReference type="RefSeq" id="WP_155041223.1">
    <property type="nucleotide sequence ID" value="NZ_WMIG01000014.1"/>
</dbReference>
<dbReference type="Gene3D" id="1.20.1250.20">
    <property type="entry name" value="MFS general substrate transporter like domains"/>
    <property type="match status" value="1"/>
</dbReference>
<gene>
    <name evidence="9" type="ORF">GL300_18880</name>
</gene>
<keyword evidence="10" id="KW-1185">Reference proteome</keyword>
<dbReference type="SUPFAM" id="SSF103473">
    <property type="entry name" value="MFS general substrate transporter"/>
    <property type="match status" value="1"/>
</dbReference>
<dbReference type="PROSITE" id="PS50850">
    <property type="entry name" value="MFS"/>
    <property type="match status" value="1"/>
</dbReference>
<keyword evidence="5 7" id="KW-1133">Transmembrane helix</keyword>
<evidence type="ECO:0000256" key="1">
    <source>
        <dbReference type="ARBA" id="ARBA00004651"/>
    </source>
</evidence>
<accession>A0A844HMZ0</accession>
<feature type="transmembrane region" description="Helical" evidence="7">
    <location>
        <begin position="359"/>
        <end position="379"/>
    </location>
</feature>
<feature type="transmembrane region" description="Helical" evidence="7">
    <location>
        <begin position="166"/>
        <end position="190"/>
    </location>
</feature>
<evidence type="ECO:0000256" key="4">
    <source>
        <dbReference type="ARBA" id="ARBA00022692"/>
    </source>
</evidence>
<proteinExistence type="predicted"/>
<feature type="transmembrane region" description="Helical" evidence="7">
    <location>
        <begin position="306"/>
        <end position="327"/>
    </location>
</feature>
<feature type="transmembrane region" description="Helical" evidence="7">
    <location>
        <begin position="269"/>
        <end position="294"/>
    </location>
</feature>
<dbReference type="EMBL" id="WMIG01000014">
    <property type="protein sequence ID" value="MTH61280.1"/>
    <property type="molecule type" value="Genomic_DNA"/>
</dbReference>
<feature type="transmembrane region" description="Helical" evidence="7">
    <location>
        <begin position="202"/>
        <end position="221"/>
    </location>
</feature>
<evidence type="ECO:0000313" key="9">
    <source>
        <dbReference type="EMBL" id="MTH61280.1"/>
    </source>
</evidence>
<dbReference type="Pfam" id="PF07690">
    <property type="entry name" value="MFS_1"/>
    <property type="match status" value="1"/>
</dbReference>
<comment type="caution">
    <text evidence="9">The sequence shown here is derived from an EMBL/GenBank/DDBJ whole genome shotgun (WGS) entry which is preliminary data.</text>
</comment>
<sequence>MQPTSQTSAGRKEWFGLAVLALPTLLVSMDMTILHLATPSLSTALQPSGPELLWMADIYGFLMAGALIPMGALGDRIGRRRLLLVGSVFFGLASILAAFSVSATMLILSRAILGITGATLMPATLAMIRSLFLLPRQRSVAIGIWTTCFTLGGVLGPLVGGLLLQHFWWGSVFLVGVPVMALLLVLGPIFLPEVRGSDDHAVDMPSVILSMAAVLAIAYAVKHLAEVGVTATTPVAFLVGVVAGWAFIRRQARLKAPLVDLGLFRNSAFRAALGANMMALFAWVGASLLVAQYLQFVIGLSPLTAGLWTIPPAIACVAGCLGAPVVVQRVTPATVVTFALLLVAVGFAILAAFTSGLGLVAIISGMCLLGLGVATIVTLGTDLTLTAAPPAKAGAASAISETGAELGGSFGVAVLGSVGVAVYRAAVAIPAEIDAERAAAARGTLGAAVEIADTLPGSSGAALLASAQQAFERGLVFASAAGFCILLCTAMLFAWANLRRGASDTIVHSKGEA</sequence>
<evidence type="ECO:0000313" key="10">
    <source>
        <dbReference type="Proteomes" id="UP000449846"/>
    </source>
</evidence>
<feature type="transmembrane region" description="Helical" evidence="7">
    <location>
        <begin position="54"/>
        <end position="73"/>
    </location>
</feature>
<feature type="domain" description="Major facilitator superfamily (MFS) profile" evidence="8">
    <location>
        <begin position="16"/>
        <end position="499"/>
    </location>
</feature>
<dbReference type="PANTHER" id="PTHR42718:SF47">
    <property type="entry name" value="METHYL VIOLOGEN RESISTANCE PROTEIN SMVA"/>
    <property type="match status" value="1"/>
</dbReference>
<evidence type="ECO:0000256" key="7">
    <source>
        <dbReference type="SAM" id="Phobius"/>
    </source>
</evidence>
<keyword evidence="4 7" id="KW-0812">Transmembrane</keyword>
<dbReference type="InterPro" id="IPR020846">
    <property type="entry name" value="MFS_dom"/>
</dbReference>
<keyword evidence="6 7" id="KW-0472">Membrane</keyword>
<feature type="transmembrane region" description="Helical" evidence="7">
    <location>
        <begin position="82"/>
        <end position="101"/>
    </location>
</feature>
<feature type="transmembrane region" description="Helical" evidence="7">
    <location>
        <begin position="334"/>
        <end position="353"/>
    </location>
</feature>
<evidence type="ECO:0000256" key="5">
    <source>
        <dbReference type="ARBA" id="ARBA00022989"/>
    </source>
</evidence>
<feature type="transmembrane region" description="Helical" evidence="7">
    <location>
        <begin position="475"/>
        <end position="496"/>
    </location>
</feature>
<feature type="transmembrane region" description="Helical" evidence="7">
    <location>
        <begin position="140"/>
        <end position="160"/>
    </location>
</feature>
<dbReference type="Proteomes" id="UP000449846">
    <property type="component" value="Unassembled WGS sequence"/>
</dbReference>
<protein>
    <submittedName>
        <fullName evidence="9">MFS transporter</fullName>
    </submittedName>
</protein>
<evidence type="ECO:0000256" key="2">
    <source>
        <dbReference type="ARBA" id="ARBA00022448"/>
    </source>
</evidence>
<dbReference type="InterPro" id="IPR011701">
    <property type="entry name" value="MFS"/>
</dbReference>
<evidence type="ECO:0000256" key="6">
    <source>
        <dbReference type="ARBA" id="ARBA00023136"/>
    </source>
</evidence>
<dbReference type="GO" id="GO:0005886">
    <property type="term" value="C:plasma membrane"/>
    <property type="evidence" value="ECO:0007669"/>
    <property type="project" value="UniProtKB-SubCell"/>
</dbReference>
<name>A0A844HMZ0_9RHOB</name>
<evidence type="ECO:0000256" key="3">
    <source>
        <dbReference type="ARBA" id="ARBA00022475"/>
    </source>
</evidence>
<feature type="transmembrane region" description="Helical" evidence="7">
    <location>
        <begin position="227"/>
        <end position="248"/>
    </location>
</feature>
<reference evidence="9 10" key="1">
    <citation type="submission" date="2019-11" db="EMBL/GenBank/DDBJ databases">
        <authorList>
            <person name="Dong K."/>
        </authorList>
    </citation>
    <scope>NUCLEOTIDE SEQUENCE [LARGE SCALE GENOMIC DNA]</scope>
    <source>
        <strain evidence="9 10">NBRC 112902</strain>
    </source>
</reference>
<dbReference type="OrthoDB" id="9807274at2"/>
<keyword evidence="3" id="KW-1003">Cell membrane</keyword>
<dbReference type="InterPro" id="IPR036259">
    <property type="entry name" value="MFS_trans_sf"/>
</dbReference>
<dbReference type="AlphaFoldDB" id="A0A844HMZ0"/>
<dbReference type="CDD" id="cd17321">
    <property type="entry name" value="MFS_MMR_MDR_like"/>
    <property type="match status" value="1"/>
</dbReference>
<feature type="transmembrane region" description="Helical" evidence="7">
    <location>
        <begin position="107"/>
        <end position="128"/>
    </location>
</feature>
<organism evidence="9 10">
    <name type="scientific">Paracoccus litorisediminis</name>
    <dbReference type="NCBI Taxonomy" id="2006130"/>
    <lineage>
        <taxon>Bacteria</taxon>
        <taxon>Pseudomonadati</taxon>
        <taxon>Pseudomonadota</taxon>
        <taxon>Alphaproteobacteria</taxon>
        <taxon>Rhodobacterales</taxon>
        <taxon>Paracoccaceae</taxon>
        <taxon>Paracoccus</taxon>
    </lineage>
</organism>
<keyword evidence="2" id="KW-0813">Transport</keyword>
<dbReference type="GO" id="GO:0022857">
    <property type="term" value="F:transmembrane transporter activity"/>
    <property type="evidence" value="ECO:0007669"/>
    <property type="project" value="InterPro"/>
</dbReference>